<gene>
    <name evidence="2" type="ORF">FSPOR_3411</name>
</gene>
<feature type="chain" id="PRO_5017333178" evidence="1">
    <location>
        <begin position="22"/>
        <end position="320"/>
    </location>
</feature>
<dbReference type="Proteomes" id="UP000266152">
    <property type="component" value="Unassembled WGS sequence"/>
</dbReference>
<evidence type="ECO:0000313" key="3">
    <source>
        <dbReference type="Proteomes" id="UP000266152"/>
    </source>
</evidence>
<proteinExistence type="predicted"/>
<organism evidence="2 3">
    <name type="scientific">Fusarium sporotrichioides</name>
    <dbReference type="NCBI Taxonomy" id="5514"/>
    <lineage>
        <taxon>Eukaryota</taxon>
        <taxon>Fungi</taxon>
        <taxon>Dikarya</taxon>
        <taxon>Ascomycota</taxon>
        <taxon>Pezizomycotina</taxon>
        <taxon>Sordariomycetes</taxon>
        <taxon>Hypocreomycetidae</taxon>
        <taxon>Hypocreales</taxon>
        <taxon>Nectriaceae</taxon>
        <taxon>Fusarium</taxon>
    </lineage>
</organism>
<comment type="caution">
    <text evidence="2">The sequence shown here is derived from an EMBL/GenBank/DDBJ whole genome shotgun (WGS) entry which is preliminary data.</text>
</comment>
<evidence type="ECO:0000256" key="1">
    <source>
        <dbReference type="SAM" id="SignalP"/>
    </source>
</evidence>
<accession>A0A395SFW2</accession>
<name>A0A395SFW2_FUSSP</name>
<dbReference type="AlphaFoldDB" id="A0A395SFW2"/>
<keyword evidence="1" id="KW-0732">Signal</keyword>
<evidence type="ECO:0000313" key="2">
    <source>
        <dbReference type="EMBL" id="RGP71290.1"/>
    </source>
</evidence>
<reference evidence="2 3" key="1">
    <citation type="journal article" date="2018" name="PLoS Pathog.">
        <title>Evolution of structural diversity of trichothecenes, a family of toxins produced by plant pathogenic and entomopathogenic fungi.</title>
        <authorList>
            <person name="Proctor R.H."/>
            <person name="McCormick S.P."/>
            <person name="Kim H.S."/>
            <person name="Cardoza R.E."/>
            <person name="Stanley A.M."/>
            <person name="Lindo L."/>
            <person name="Kelly A."/>
            <person name="Brown D.W."/>
            <person name="Lee T."/>
            <person name="Vaughan M.M."/>
            <person name="Alexander N.J."/>
            <person name="Busman M."/>
            <person name="Gutierrez S."/>
        </authorList>
    </citation>
    <scope>NUCLEOTIDE SEQUENCE [LARGE SCALE GENOMIC DNA]</scope>
    <source>
        <strain evidence="2 3">NRRL 3299</strain>
    </source>
</reference>
<feature type="signal peptide" evidence="1">
    <location>
        <begin position="1"/>
        <end position="21"/>
    </location>
</feature>
<protein>
    <submittedName>
        <fullName evidence="2">Cellulose-binding family ii</fullName>
    </submittedName>
</protein>
<keyword evidence="3" id="KW-1185">Reference proteome</keyword>
<dbReference type="EMBL" id="PXOF01000045">
    <property type="protein sequence ID" value="RGP71290.1"/>
    <property type="molecule type" value="Genomic_DNA"/>
</dbReference>
<sequence length="320" mass="36660">MLSRLSPVVFSTAAMLRLATAAFVDSPNDPIPEKWEKSIAMAWENTEIMSKAMLPDEPGFMEYHNWALDQIMDGNGTVNVCMRWNSDKVLDEETRNDIHTQHVKQYQQWLEWLTGWDNFPFKEAKHNVIAWAVANDSQLIGNRDDFHVYTEFKDDNGVPACDPGCSRHLNVDGDFTKCGRGEENRFHQYFLVDKNWGEFNMGAAGGEGISVSEYGWDTVGSKIGNWSILVHEVGHTFGFRDYINDLTNETSICSISWLPPNLTEQMVMEPTDQGAHLPKITRFEGWFVRYLWSRFSRLRGWQEDGTTYPPVPECPPGSFE</sequence>